<proteinExistence type="predicted"/>
<gene>
    <name evidence="6" type="ORF">GOP47_0007718</name>
</gene>
<dbReference type="GO" id="GO:0005656">
    <property type="term" value="C:nuclear pre-replicative complex"/>
    <property type="evidence" value="ECO:0007669"/>
    <property type="project" value="TreeGrafter"/>
</dbReference>
<accession>A0A9D4V1D1</accession>
<feature type="region of interest" description="Disordered" evidence="5">
    <location>
        <begin position="419"/>
        <end position="450"/>
    </location>
</feature>
<keyword evidence="7" id="KW-1185">Reference proteome</keyword>
<evidence type="ECO:0000256" key="1">
    <source>
        <dbReference type="ARBA" id="ARBA00022574"/>
    </source>
</evidence>
<dbReference type="InterPro" id="IPR036322">
    <property type="entry name" value="WD40_repeat_dom_sf"/>
</dbReference>
<evidence type="ECO:0000256" key="2">
    <source>
        <dbReference type="ARBA" id="ARBA00022737"/>
    </source>
</evidence>
<dbReference type="Gene3D" id="2.130.10.10">
    <property type="entry name" value="YVTN repeat-like/Quinoprotein amine dehydrogenase"/>
    <property type="match status" value="2"/>
</dbReference>
<dbReference type="AlphaFoldDB" id="A0A9D4V1D1"/>
<dbReference type="PROSITE" id="PS50294">
    <property type="entry name" value="WD_REPEATS_REGION"/>
    <property type="match status" value="2"/>
</dbReference>
<feature type="coiled-coil region" evidence="4">
    <location>
        <begin position="354"/>
        <end position="381"/>
    </location>
</feature>
<evidence type="ECO:0000313" key="7">
    <source>
        <dbReference type="Proteomes" id="UP000886520"/>
    </source>
</evidence>
<dbReference type="InterPro" id="IPR001680">
    <property type="entry name" value="WD40_rpt"/>
</dbReference>
<dbReference type="PANTHER" id="PTHR18763:SF0">
    <property type="entry name" value="WD REPEAT-CONTAINING PROTEIN 18"/>
    <property type="match status" value="1"/>
</dbReference>
<feature type="compositionally biased region" description="Basic and acidic residues" evidence="5">
    <location>
        <begin position="420"/>
        <end position="437"/>
    </location>
</feature>
<dbReference type="PANTHER" id="PTHR18763">
    <property type="entry name" value="WD-REPEAT PROTEIN 18"/>
    <property type="match status" value="1"/>
</dbReference>
<evidence type="ECO:0000256" key="5">
    <source>
        <dbReference type="SAM" id="MobiDB-lite"/>
    </source>
</evidence>
<keyword evidence="2" id="KW-0677">Repeat</keyword>
<evidence type="ECO:0000313" key="6">
    <source>
        <dbReference type="EMBL" id="KAI5077894.1"/>
    </source>
</evidence>
<dbReference type="SUPFAM" id="SSF50978">
    <property type="entry name" value="WD40 repeat-like"/>
    <property type="match status" value="1"/>
</dbReference>
<feature type="compositionally biased region" description="Polar residues" evidence="5">
    <location>
        <begin position="27"/>
        <end position="38"/>
    </location>
</feature>
<dbReference type="SMART" id="SM00320">
    <property type="entry name" value="WD40"/>
    <property type="match status" value="5"/>
</dbReference>
<dbReference type="GO" id="GO:0120330">
    <property type="term" value="C:rixosome complex"/>
    <property type="evidence" value="ECO:0007669"/>
    <property type="project" value="TreeGrafter"/>
</dbReference>
<keyword evidence="4" id="KW-0175">Coiled coil</keyword>
<dbReference type="EMBL" id="JABFUD020000007">
    <property type="protein sequence ID" value="KAI5077894.1"/>
    <property type="molecule type" value="Genomic_DNA"/>
</dbReference>
<name>A0A9D4V1D1_ADICA</name>
<dbReference type="GO" id="GO:0006364">
    <property type="term" value="P:rRNA processing"/>
    <property type="evidence" value="ECO:0007669"/>
    <property type="project" value="TreeGrafter"/>
</dbReference>
<dbReference type="Proteomes" id="UP000886520">
    <property type="component" value="Chromosome 7"/>
</dbReference>
<reference evidence="6" key="1">
    <citation type="submission" date="2021-01" db="EMBL/GenBank/DDBJ databases">
        <title>Adiantum capillus-veneris genome.</title>
        <authorList>
            <person name="Fang Y."/>
            <person name="Liao Q."/>
        </authorList>
    </citation>
    <scope>NUCLEOTIDE SEQUENCE</scope>
    <source>
        <strain evidence="6">H3</strain>
        <tissue evidence="6">Leaf</tissue>
    </source>
</reference>
<dbReference type="PRINTS" id="PR00320">
    <property type="entry name" value="GPROTEINBRPT"/>
</dbReference>
<dbReference type="GO" id="GO:0006261">
    <property type="term" value="P:DNA-templated DNA replication"/>
    <property type="evidence" value="ECO:0007669"/>
    <property type="project" value="TreeGrafter"/>
</dbReference>
<dbReference type="PROSITE" id="PS50082">
    <property type="entry name" value="WD_REPEATS_2"/>
    <property type="match status" value="2"/>
</dbReference>
<dbReference type="InterPro" id="IPR020472">
    <property type="entry name" value="WD40_PAC1"/>
</dbReference>
<dbReference type="Pfam" id="PF00400">
    <property type="entry name" value="WD40"/>
    <property type="match status" value="3"/>
</dbReference>
<dbReference type="OrthoDB" id="6252103at2759"/>
<keyword evidence="1 3" id="KW-0853">WD repeat</keyword>
<evidence type="ECO:0000256" key="3">
    <source>
        <dbReference type="PROSITE-ProRule" id="PRU00221"/>
    </source>
</evidence>
<feature type="region of interest" description="Disordered" evidence="5">
    <location>
        <begin position="22"/>
        <end position="41"/>
    </location>
</feature>
<protein>
    <submittedName>
        <fullName evidence="6">Uncharacterized protein</fullName>
    </submittedName>
</protein>
<feature type="repeat" description="WD" evidence="3">
    <location>
        <begin position="234"/>
        <end position="275"/>
    </location>
</feature>
<organism evidence="6 7">
    <name type="scientific">Adiantum capillus-veneris</name>
    <name type="common">Maidenhair fern</name>
    <dbReference type="NCBI Taxonomy" id="13818"/>
    <lineage>
        <taxon>Eukaryota</taxon>
        <taxon>Viridiplantae</taxon>
        <taxon>Streptophyta</taxon>
        <taxon>Embryophyta</taxon>
        <taxon>Tracheophyta</taxon>
        <taxon>Polypodiopsida</taxon>
        <taxon>Polypodiidae</taxon>
        <taxon>Polypodiales</taxon>
        <taxon>Pteridineae</taxon>
        <taxon>Pteridaceae</taxon>
        <taxon>Vittarioideae</taxon>
        <taxon>Adiantum</taxon>
    </lineage>
</organism>
<feature type="compositionally biased region" description="Basic residues" evidence="5">
    <location>
        <begin position="438"/>
        <end position="450"/>
    </location>
</feature>
<comment type="caution">
    <text evidence="6">The sequence shown here is derived from an EMBL/GenBank/DDBJ whole genome shotgun (WGS) entry which is preliminary data.</text>
</comment>
<evidence type="ECO:0000256" key="4">
    <source>
        <dbReference type="SAM" id="Coils"/>
    </source>
</evidence>
<feature type="repeat" description="WD" evidence="3">
    <location>
        <begin position="82"/>
        <end position="113"/>
    </location>
</feature>
<sequence length="450" mass="48580">MRSGASFDRFVNTATLMAENKTEIDTMGSSSSSQTQPELKSFPVEPIGPVACTSDGSYLVGGGVSGRIYLWEVSSGRLLRVWAAHYKAVSCLVFSDDESLLISGADDGFVNVWPLLRVLDSTEDGGAQGKMQIASLYAWSGHTLGVTGVFCGSGGSNAIVVSCSLDTSCKIWSLATGILLRTIKFPSAINTVVVDPGEYSLYAGSTDGKIFVAALNFGVPGANGLVTDGMMSFLVSHSGPVTALAFSMDGLLLASASEDCTVCLWDTVSCQTLRILKHSKGPLSNLLIVPRPATLQHGLVVDPQGCMTNRRPAVFMAAPLGKYVVADPNSLEANTCKGPVVTLPPESLVDESALDRFTHSLKAMERQIKEFEQQGSTAAMQLELERLRSDRRRALIMIQQWQQVHQDLYYFCVEELMGGSREREAEDDTEKEREREKGKKGRSKVAAKAR</sequence>
<dbReference type="InterPro" id="IPR045227">
    <property type="entry name" value="WDR18/Ipi3/RID3"/>
</dbReference>
<dbReference type="InterPro" id="IPR015943">
    <property type="entry name" value="WD40/YVTN_repeat-like_dom_sf"/>
</dbReference>